<dbReference type="EMBL" id="QTSX02001495">
    <property type="protein sequence ID" value="KAJ9081150.1"/>
    <property type="molecule type" value="Genomic_DNA"/>
</dbReference>
<dbReference type="Proteomes" id="UP001165960">
    <property type="component" value="Unassembled WGS sequence"/>
</dbReference>
<protein>
    <submittedName>
        <fullName evidence="1">Uncharacterized protein</fullName>
    </submittedName>
</protein>
<proteinExistence type="predicted"/>
<keyword evidence="2" id="KW-1185">Reference proteome</keyword>
<organism evidence="1 2">
    <name type="scientific">Entomophthora muscae</name>
    <dbReference type="NCBI Taxonomy" id="34485"/>
    <lineage>
        <taxon>Eukaryota</taxon>
        <taxon>Fungi</taxon>
        <taxon>Fungi incertae sedis</taxon>
        <taxon>Zoopagomycota</taxon>
        <taxon>Entomophthoromycotina</taxon>
        <taxon>Entomophthoromycetes</taxon>
        <taxon>Entomophthorales</taxon>
        <taxon>Entomophthoraceae</taxon>
        <taxon>Entomophthora</taxon>
    </lineage>
</organism>
<name>A0ACC2U315_9FUNG</name>
<accession>A0ACC2U315</accession>
<sequence length="318" mass="35911">MVIFEPTPDPFNPRDSFLVEGGMPCGNNNTYQDLPSGPAQQQQFMDDIPWPSPLGNQSPLLLTAPAPMEVDAYVSPSKIAIQQSMTRMDKGEDNKGQQSQMLTIQHPFAEISMDRFYNISVMNLNQLCKDFQTAEHVKDYIQHFAHPAICHNQVNLGCPQSLIQDQGILVINQQSFLWLLYHNLTTNFELINNQLSEVVTVQNSIIPWSKAVERGLNSLVPHQVIQTLCHQGLDSNWIVTVAAYIKENRPVICELVQEVIILSQRLSALPMAGPSQPVIYTPSPSSTMMNRDILELYDHLSELQHEVKEVVIDLTFIY</sequence>
<evidence type="ECO:0000313" key="1">
    <source>
        <dbReference type="EMBL" id="KAJ9081150.1"/>
    </source>
</evidence>
<gene>
    <name evidence="1" type="ORF">DSO57_1017698</name>
</gene>
<evidence type="ECO:0000313" key="2">
    <source>
        <dbReference type="Proteomes" id="UP001165960"/>
    </source>
</evidence>
<reference evidence="1" key="1">
    <citation type="submission" date="2022-04" db="EMBL/GenBank/DDBJ databases">
        <title>Genome of the entomopathogenic fungus Entomophthora muscae.</title>
        <authorList>
            <person name="Elya C."/>
            <person name="Lovett B.R."/>
            <person name="Lee E."/>
            <person name="Macias A.M."/>
            <person name="Hajek A.E."/>
            <person name="De Bivort B.L."/>
            <person name="Kasson M.T."/>
            <person name="De Fine Licht H.H."/>
            <person name="Stajich J.E."/>
        </authorList>
    </citation>
    <scope>NUCLEOTIDE SEQUENCE</scope>
    <source>
        <strain evidence="1">Berkeley</strain>
    </source>
</reference>
<comment type="caution">
    <text evidence="1">The sequence shown here is derived from an EMBL/GenBank/DDBJ whole genome shotgun (WGS) entry which is preliminary data.</text>
</comment>